<dbReference type="AlphaFoldDB" id="A0A815BSP4"/>
<evidence type="ECO:0000256" key="1">
    <source>
        <dbReference type="SAM" id="MobiDB-lite"/>
    </source>
</evidence>
<proteinExistence type="predicted"/>
<name>A0A815BSP4_9BILA</name>
<evidence type="ECO:0000313" key="3">
    <source>
        <dbReference type="EMBL" id="CAF1273601.1"/>
    </source>
</evidence>
<dbReference type="EMBL" id="CAJNOH010000590">
    <property type="protein sequence ID" value="CAF1082851.1"/>
    <property type="molecule type" value="Genomic_DNA"/>
</dbReference>
<dbReference type="EMBL" id="CAJNOL010001042">
    <property type="protein sequence ID" value="CAF1273601.1"/>
    <property type="molecule type" value="Genomic_DNA"/>
</dbReference>
<evidence type="ECO:0000313" key="2">
    <source>
        <dbReference type="EMBL" id="CAF1082851.1"/>
    </source>
</evidence>
<reference evidence="3" key="1">
    <citation type="submission" date="2021-02" db="EMBL/GenBank/DDBJ databases">
        <authorList>
            <person name="Nowell W R."/>
        </authorList>
    </citation>
    <scope>NUCLEOTIDE SEQUENCE</scope>
</reference>
<dbReference type="Proteomes" id="UP000663854">
    <property type="component" value="Unassembled WGS sequence"/>
</dbReference>
<feature type="compositionally biased region" description="Low complexity" evidence="1">
    <location>
        <begin position="61"/>
        <end position="74"/>
    </location>
</feature>
<accession>A0A815BSP4</accession>
<gene>
    <name evidence="3" type="ORF">JXQ802_LOCUS28117</name>
    <name evidence="2" type="ORF">PYM288_LOCUS18762</name>
</gene>
<sequence length="74" mass="8493">MKIQSTNRNTKQVKYIDLEINDYVQKRTDSTFQLKNLVKLSPILYELLTGRKLDINNDPPSSTSTAAQTTTFKN</sequence>
<feature type="region of interest" description="Disordered" evidence="1">
    <location>
        <begin position="55"/>
        <end position="74"/>
    </location>
</feature>
<protein>
    <submittedName>
        <fullName evidence="3">Uncharacterized protein</fullName>
    </submittedName>
</protein>
<keyword evidence="4" id="KW-1185">Reference proteome</keyword>
<comment type="caution">
    <text evidence="3">The sequence shown here is derived from an EMBL/GenBank/DDBJ whole genome shotgun (WGS) entry which is preliminary data.</text>
</comment>
<dbReference type="Proteomes" id="UP000663870">
    <property type="component" value="Unassembled WGS sequence"/>
</dbReference>
<organism evidence="3 4">
    <name type="scientific">Rotaria sordida</name>
    <dbReference type="NCBI Taxonomy" id="392033"/>
    <lineage>
        <taxon>Eukaryota</taxon>
        <taxon>Metazoa</taxon>
        <taxon>Spiralia</taxon>
        <taxon>Gnathifera</taxon>
        <taxon>Rotifera</taxon>
        <taxon>Eurotatoria</taxon>
        <taxon>Bdelloidea</taxon>
        <taxon>Philodinida</taxon>
        <taxon>Philodinidae</taxon>
        <taxon>Rotaria</taxon>
    </lineage>
</organism>
<evidence type="ECO:0000313" key="4">
    <source>
        <dbReference type="Proteomes" id="UP000663870"/>
    </source>
</evidence>